<keyword evidence="3" id="KW-1185">Reference proteome</keyword>
<keyword evidence="1" id="KW-0812">Transmembrane</keyword>
<evidence type="ECO:0000313" key="2">
    <source>
        <dbReference type="EMBL" id="MCV2885142.1"/>
    </source>
</evidence>
<keyword evidence="1" id="KW-1133">Transmembrane helix</keyword>
<dbReference type="EMBL" id="JAOWKX010000005">
    <property type="protein sequence ID" value="MCV2885142.1"/>
    <property type="molecule type" value="Genomic_DNA"/>
</dbReference>
<sequence>MCKFRVWVAVYSGIIGSYLIADGIWLGLIAKSSYQEAMASMMRENPPIWPWVTFYLVYSFVIQYLVVMPGLRDSLSDSPDSKSSTAWVNIGLSGALLGLGAYGAYNLTNYALIADWPLSITIKDWTWGTCVSAISALSGWYVGRKLIASY</sequence>
<feature type="transmembrane region" description="Helical" evidence="1">
    <location>
        <begin position="7"/>
        <end position="28"/>
    </location>
</feature>
<keyword evidence="1" id="KW-0472">Membrane</keyword>
<protein>
    <submittedName>
        <fullName evidence="2">DUF2177 family protein</fullName>
    </submittedName>
</protein>
<accession>A0ABT3AA37</accession>
<feature type="transmembrane region" description="Helical" evidence="1">
    <location>
        <begin position="86"/>
        <end position="105"/>
    </location>
</feature>
<evidence type="ECO:0000313" key="3">
    <source>
        <dbReference type="Proteomes" id="UP001652504"/>
    </source>
</evidence>
<proteinExistence type="predicted"/>
<comment type="caution">
    <text evidence="2">The sequence shown here is derived from an EMBL/GenBank/DDBJ whole genome shotgun (WGS) entry which is preliminary data.</text>
</comment>
<dbReference type="InterPro" id="IPR018687">
    <property type="entry name" value="DUF2177_membr"/>
</dbReference>
<dbReference type="RefSeq" id="WP_263712433.1">
    <property type="nucleotide sequence ID" value="NZ_JAOWKX010000005.1"/>
</dbReference>
<gene>
    <name evidence="2" type="ORF">OE749_10610</name>
</gene>
<feature type="transmembrane region" description="Helical" evidence="1">
    <location>
        <begin position="125"/>
        <end position="143"/>
    </location>
</feature>
<feature type="transmembrane region" description="Helical" evidence="1">
    <location>
        <begin position="48"/>
        <end position="66"/>
    </location>
</feature>
<organism evidence="2 3">
    <name type="scientific">Fluctibacter corallii</name>
    <dbReference type="NCBI Taxonomy" id="2984329"/>
    <lineage>
        <taxon>Bacteria</taxon>
        <taxon>Pseudomonadati</taxon>
        <taxon>Pseudomonadota</taxon>
        <taxon>Gammaproteobacteria</taxon>
        <taxon>Alteromonadales</taxon>
        <taxon>Alteromonadaceae</taxon>
        <taxon>Fluctibacter</taxon>
    </lineage>
</organism>
<dbReference type="Pfam" id="PF09945">
    <property type="entry name" value="DUF2177"/>
    <property type="match status" value="1"/>
</dbReference>
<name>A0ABT3AA37_9ALTE</name>
<evidence type="ECO:0000256" key="1">
    <source>
        <dbReference type="SAM" id="Phobius"/>
    </source>
</evidence>
<reference evidence="2 3" key="1">
    <citation type="submission" date="2022-10" db="EMBL/GenBank/DDBJ databases">
        <title>Aestuariibacter sp. AA17 isolated from Montipora capitata coral fragment.</title>
        <authorList>
            <person name="Emsley S.A."/>
            <person name="Pfannmuller K.M."/>
            <person name="Loughran R.M."/>
            <person name="Shlafstein M."/>
            <person name="Papke E."/>
            <person name="Saw J.H."/>
            <person name="Ushijima B."/>
            <person name="Videau P."/>
        </authorList>
    </citation>
    <scope>NUCLEOTIDE SEQUENCE [LARGE SCALE GENOMIC DNA]</scope>
    <source>
        <strain evidence="2 3">AA17</strain>
    </source>
</reference>
<dbReference type="Proteomes" id="UP001652504">
    <property type="component" value="Unassembled WGS sequence"/>
</dbReference>